<dbReference type="EMBL" id="CBTN010000051">
    <property type="protein sequence ID" value="CDH57972.1"/>
    <property type="molecule type" value="Genomic_DNA"/>
</dbReference>
<comment type="caution">
    <text evidence="3">The sequence shown here is derived from an EMBL/GenBank/DDBJ whole genome shotgun (WGS) entry which is preliminary data.</text>
</comment>
<dbReference type="InterPro" id="IPR055386">
    <property type="entry name" value="FANCA_helical"/>
</dbReference>
<dbReference type="OrthoDB" id="2287188at2759"/>
<dbReference type="GO" id="GO:0043240">
    <property type="term" value="C:Fanconi anaemia nuclear complex"/>
    <property type="evidence" value="ECO:0007669"/>
    <property type="project" value="InterPro"/>
</dbReference>
<evidence type="ECO:0000313" key="3">
    <source>
        <dbReference type="EMBL" id="CDH57972.1"/>
    </source>
</evidence>
<dbReference type="PANTHER" id="PTHR12047">
    <property type="entry name" value="FANCONI ANEMIA GROUP A PROTEIN"/>
    <property type="match status" value="1"/>
</dbReference>
<dbReference type="Pfam" id="PF24781">
    <property type="entry name" value="FANCA_helical"/>
    <property type="match status" value="1"/>
</dbReference>
<reference evidence="3" key="1">
    <citation type="submission" date="2013-08" db="EMBL/GenBank/DDBJ databases">
        <title>Gene expansion shapes genome architecture in the human pathogen Lichtheimia corymbifera: an evolutionary genomics analysis in the ancient terrestrial Mucorales (Mucoromycotina).</title>
        <authorList>
            <person name="Schwartze V.U."/>
            <person name="Winter S."/>
            <person name="Shelest E."/>
            <person name="Marcet-Houben M."/>
            <person name="Horn F."/>
            <person name="Wehner S."/>
            <person name="Hoffmann K."/>
            <person name="Riege K."/>
            <person name="Sammeth M."/>
            <person name="Nowrousian M."/>
            <person name="Valiante V."/>
            <person name="Linde J."/>
            <person name="Jacobsen I.D."/>
            <person name="Marz M."/>
            <person name="Brakhage A.A."/>
            <person name="Gabaldon T."/>
            <person name="Bocker S."/>
            <person name="Voigt K."/>
        </authorList>
    </citation>
    <scope>NUCLEOTIDE SEQUENCE [LARGE SCALE GENOMIC DNA]</scope>
    <source>
        <strain evidence="3">FSU 9682</strain>
    </source>
</reference>
<dbReference type="AlphaFoldDB" id="A0A068S835"/>
<dbReference type="PANTHER" id="PTHR12047:SF2">
    <property type="entry name" value="FANCONI ANEMIA GROUP A PROTEIN"/>
    <property type="match status" value="1"/>
</dbReference>
<feature type="compositionally biased region" description="Polar residues" evidence="1">
    <location>
        <begin position="428"/>
        <end position="440"/>
    </location>
</feature>
<proteinExistence type="predicted"/>
<name>A0A068S835_9FUNG</name>
<feature type="domain" description="Fanconi anaemia group A protein helical" evidence="2">
    <location>
        <begin position="452"/>
        <end position="523"/>
    </location>
</feature>
<gene>
    <name evidence="3" type="ORF">LCOR_08854.1</name>
</gene>
<dbReference type="GO" id="GO:0036297">
    <property type="term" value="P:interstrand cross-link repair"/>
    <property type="evidence" value="ECO:0007669"/>
    <property type="project" value="InterPro"/>
</dbReference>
<evidence type="ECO:0000259" key="2">
    <source>
        <dbReference type="Pfam" id="PF24781"/>
    </source>
</evidence>
<sequence length="526" mass="60618">MSFIQPFRTKVIKHGTISKTIRGRSSSSSAPTSFRHHSTKQLARDFAQSVNNRNGTIQDDLIFALCMLKRQLTFSSSVFVSHWLKHLDQSIDDPTPLVAFHRLATRLTSILPVSCLLQQADSEWICSQCCMLLQTQQTDILADYLEAMMSMGDSLSLIWLNRLCAKDRNDYCSCRPVQSPSMLITYLQVLQDPKKIPRLPMDKRRGILIEFMQQAEETSDINDWAVMKKRLWHGAMRWKDDSLSHRLASWYAECGSLEWPRLSLLLFTQKPTLPLLLIYIGACQQLQQASHLARAAELLGSLDTTLRNIISRGLPRQEFQMLLMLVQICLSYLNELLGMTYQGWFQHRFLDPKTTCFENNKRAFDSFITLLEEMIPTELPAILQIQGKAMNNANQQGPSRQYVSMVKARLMELGVDHTLRHYPTSLQHPLQDSQTQEMAASSSSSSSSNSVEDIIEHAMDLFERDQCIPKDLWENAIFKPRWFKMTFLPAFIVYPHRKHTRDGLIAALHDKKKIPPNTYKEYLRMK</sequence>
<dbReference type="VEuPathDB" id="FungiDB:LCOR_08854.1"/>
<feature type="region of interest" description="Disordered" evidence="1">
    <location>
        <begin position="428"/>
        <end position="450"/>
    </location>
</feature>
<dbReference type="InterPro" id="IPR003516">
    <property type="entry name" value="FANCA"/>
</dbReference>
<evidence type="ECO:0000256" key="1">
    <source>
        <dbReference type="SAM" id="MobiDB-lite"/>
    </source>
</evidence>
<protein>
    <recommendedName>
        <fullName evidence="2">Fanconi anaemia group A protein helical domain-containing protein</fullName>
    </recommendedName>
</protein>
<accession>A0A068S835</accession>
<organism evidence="3 4">
    <name type="scientific">Lichtheimia corymbifera JMRC:FSU:9682</name>
    <dbReference type="NCBI Taxonomy" id="1263082"/>
    <lineage>
        <taxon>Eukaryota</taxon>
        <taxon>Fungi</taxon>
        <taxon>Fungi incertae sedis</taxon>
        <taxon>Mucoromycota</taxon>
        <taxon>Mucoromycotina</taxon>
        <taxon>Mucoromycetes</taxon>
        <taxon>Mucorales</taxon>
        <taxon>Lichtheimiaceae</taxon>
        <taxon>Lichtheimia</taxon>
    </lineage>
</organism>
<evidence type="ECO:0000313" key="4">
    <source>
        <dbReference type="Proteomes" id="UP000027586"/>
    </source>
</evidence>
<feature type="compositionally biased region" description="Low complexity" evidence="1">
    <location>
        <begin position="441"/>
        <end position="450"/>
    </location>
</feature>
<dbReference type="STRING" id="1263082.A0A068S835"/>
<dbReference type="Proteomes" id="UP000027586">
    <property type="component" value="Unassembled WGS sequence"/>
</dbReference>
<keyword evidence="4" id="KW-1185">Reference proteome</keyword>